<dbReference type="EMBL" id="FNSQ01000004">
    <property type="protein sequence ID" value="SEB28928.1"/>
    <property type="molecule type" value="Genomic_DNA"/>
</dbReference>
<evidence type="ECO:0000313" key="3">
    <source>
        <dbReference type="EMBL" id="SEB28928.1"/>
    </source>
</evidence>
<evidence type="ECO:0000313" key="4">
    <source>
        <dbReference type="Proteomes" id="UP000183750"/>
    </source>
</evidence>
<dbReference type="Gene3D" id="3.30.70.100">
    <property type="match status" value="1"/>
</dbReference>
<feature type="compositionally biased region" description="Polar residues" evidence="1">
    <location>
        <begin position="115"/>
        <end position="126"/>
    </location>
</feature>
<dbReference type="GO" id="GO:0071949">
    <property type="term" value="F:FAD binding"/>
    <property type="evidence" value="ECO:0007669"/>
    <property type="project" value="InterPro"/>
</dbReference>
<dbReference type="Proteomes" id="UP000183750">
    <property type="component" value="Unassembled WGS sequence"/>
</dbReference>
<name>A0A1H4I6E0_9MICO</name>
<organism evidence="3 4">
    <name type="scientific">Microbacterium hydrocarbonoxydans</name>
    <dbReference type="NCBI Taxonomy" id="273678"/>
    <lineage>
        <taxon>Bacteria</taxon>
        <taxon>Bacillati</taxon>
        <taxon>Actinomycetota</taxon>
        <taxon>Actinomycetes</taxon>
        <taxon>Micrococcales</taxon>
        <taxon>Microbacteriaceae</taxon>
        <taxon>Microbacterium</taxon>
    </lineage>
</organism>
<dbReference type="SUPFAM" id="SSF54975">
    <property type="entry name" value="Acylphosphatase/BLUF domain-like"/>
    <property type="match status" value="1"/>
</dbReference>
<accession>A0A1H4I6E0</accession>
<dbReference type="Pfam" id="PF04940">
    <property type="entry name" value="BLUF"/>
    <property type="match status" value="1"/>
</dbReference>
<dbReference type="InterPro" id="IPR036046">
    <property type="entry name" value="Acylphosphatase-like_dom_sf"/>
</dbReference>
<evidence type="ECO:0000256" key="1">
    <source>
        <dbReference type="SAM" id="MobiDB-lite"/>
    </source>
</evidence>
<protein>
    <submittedName>
        <fullName evidence="3">Sensors of blue-light using FAD</fullName>
    </submittedName>
</protein>
<dbReference type="SMART" id="SM01034">
    <property type="entry name" value="BLUF"/>
    <property type="match status" value="1"/>
</dbReference>
<feature type="domain" description="BLUF" evidence="2">
    <location>
        <begin position="7"/>
        <end position="98"/>
    </location>
</feature>
<sequence length="126" mass="14342">MTAQNPLVSLVYSSSATHPFGDDQLAELLSVSRSRNSARDITGMLLYRRGEFVQILEGARSDVESLMATIGRDPRHRDIRVLLEEPLHERRFAEWTMGTSRSPPRSPRWRRDTATRSMTSVRAITT</sequence>
<feature type="region of interest" description="Disordered" evidence="1">
    <location>
        <begin position="94"/>
        <end position="126"/>
    </location>
</feature>
<dbReference type="AlphaFoldDB" id="A0A1H4I6E0"/>
<reference evidence="4" key="1">
    <citation type="submission" date="2016-10" db="EMBL/GenBank/DDBJ databases">
        <authorList>
            <person name="Varghese N."/>
            <person name="Submissions S."/>
        </authorList>
    </citation>
    <scope>NUCLEOTIDE SEQUENCE [LARGE SCALE GENOMIC DNA]</scope>
    <source>
        <strain evidence="4">DSM 16089</strain>
    </source>
</reference>
<dbReference type="InterPro" id="IPR007024">
    <property type="entry name" value="BLUF_domain"/>
</dbReference>
<keyword evidence="4" id="KW-1185">Reference proteome</keyword>
<proteinExistence type="predicted"/>
<dbReference type="RefSeq" id="WP_254775099.1">
    <property type="nucleotide sequence ID" value="NZ_FNSQ01000004.1"/>
</dbReference>
<dbReference type="GO" id="GO:0009882">
    <property type="term" value="F:blue light photoreceptor activity"/>
    <property type="evidence" value="ECO:0007669"/>
    <property type="project" value="InterPro"/>
</dbReference>
<evidence type="ECO:0000259" key="2">
    <source>
        <dbReference type="PROSITE" id="PS50925"/>
    </source>
</evidence>
<dbReference type="PROSITE" id="PS50925">
    <property type="entry name" value="BLUF"/>
    <property type="match status" value="1"/>
</dbReference>
<gene>
    <name evidence="3" type="ORF">SAMN04489807_0049</name>
</gene>